<sequence>MSRREGTQDMTGYVVDPAALENAIKKLEDIRDDSQALLRQASEVTPGELVANDSYTTKARKAIQERATGQEGSLRAAAEALEKKLTEKIEEYKAALDEYRRSDEAASAGVSRVEREA</sequence>
<evidence type="ECO:0000313" key="3">
    <source>
        <dbReference type="Proteomes" id="UP001500220"/>
    </source>
</evidence>
<dbReference type="EMBL" id="BAAAHC010000009">
    <property type="protein sequence ID" value="GAA0519815.1"/>
    <property type="molecule type" value="Genomic_DNA"/>
</dbReference>
<feature type="coiled-coil region" evidence="1">
    <location>
        <begin position="75"/>
        <end position="102"/>
    </location>
</feature>
<protein>
    <submittedName>
        <fullName evidence="2">Uncharacterized protein</fullName>
    </submittedName>
</protein>
<keyword evidence="1" id="KW-0175">Coiled coil</keyword>
<keyword evidence="3" id="KW-1185">Reference proteome</keyword>
<gene>
    <name evidence="2" type="ORF">GCM10009545_22240</name>
</gene>
<dbReference type="Proteomes" id="UP001500220">
    <property type="component" value="Unassembled WGS sequence"/>
</dbReference>
<organism evidence="2 3">
    <name type="scientific">Saccharopolyspora thermophila</name>
    <dbReference type="NCBI Taxonomy" id="89367"/>
    <lineage>
        <taxon>Bacteria</taxon>
        <taxon>Bacillati</taxon>
        <taxon>Actinomycetota</taxon>
        <taxon>Actinomycetes</taxon>
        <taxon>Pseudonocardiales</taxon>
        <taxon>Pseudonocardiaceae</taxon>
        <taxon>Saccharopolyspora</taxon>
    </lineage>
</organism>
<evidence type="ECO:0000313" key="2">
    <source>
        <dbReference type="EMBL" id="GAA0519815.1"/>
    </source>
</evidence>
<accession>A0ABN1CII4</accession>
<comment type="caution">
    <text evidence="2">The sequence shown here is derived from an EMBL/GenBank/DDBJ whole genome shotgun (WGS) entry which is preliminary data.</text>
</comment>
<proteinExistence type="predicted"/>
<reference evidence="2 3" key="1">
    <citation type="journal article" date="2019" name="Int. J. Syst. Evol. Microbiol.">
        <title>The Global Catalogue of Microorganisms (GCM) 10K type strain sequencing project: providing services to taxonomists for standard genome sequencing and annotation.</title>
        <authorList>
            <consortium name="The Broad Institute Genomics Platform"/>
            <consortium name="The Broad Institute Genome Sequencing Center for Infectious Disease"/>
            <person name="Wu L."/>
            <person name="Ma J."/>
        </authorList>
    </citation>
    <scope>NUCLEOTIDE SEQUENCE [LARGE SCALE GENOMIC DNA]</scope>
    <source>
        <strain evidence="2 3">JCM 10664</strain>
    </source>
</reference>
<name>A0ABN1CII4_9PSEU</name>
<evidence type="ECO:0000256" key="1">
    <source>
        <dbReference type="SAM" id="Coils"/>
    </source>
</evidence>